<organism evidence="2">
    <name type="scientific">marine sediment metagenome</name>
    <dbReference type="NCBI Taxonomy" id="412755"/>
    <lineage>
        <taxon>unclassified sequences</taxon>
        <taxon>metagenomes</taxon>
        <taxon>ecological metagenomes</taxon>
    </lineage>
</organism>
<comment type="caution">
    <text evidence="2">The sequence shown here is derived from an EMBL/GenBank/DDBJ whole genome shotgun (WGS) entry which is preliminary data.</text>
</comment>
<feature type="domain" description="DUF4346" evidence="1">
    <location>
        <begin position="3"/>
        <end position="65"/>
    </location>
</feature>
<protein>
    <recommendedName>
        <fullName evidence="1">DUF4346 domain-containing protein</fullName>
    </recommendedName>
</protein>
<dbReference type="EMBL" id="LAZR01027940">
    <property type="protein sequence ID" value="KKL64130.1"/>
    <property type="molecule type" value="Genomic_DNA"/>
</dbReference>
<dbReference type="Pfam" id="PF14251">
    <property type="entry name" value="PterinBD-DUF4346"/>
    <property type="match status" value="1"/>
</dbReference>
<accession>A0A0F9G3H5</accession>
<feature type="non-terminal residue" evidence="2">
    <location>
        <position position="1"/>
    </location>
</feature>
<name>A0A0F9G3H5_9ZZZZ</name>
<dbReference type="InterPro" id="IPR025595">
    <property type="entry name" value="PterinBD-DUF4346"/>
</dbReference>
<gene>
    <name evidence="2" type="ORF">LCGC14_2168150</name>
</gene>
<reference evidence="2" key="1">
    <citation type="journal article" date="2015" name="Nature">
        <title>Complex archaea that bridge the gap between prokaryotes and eukaryotes.</title>
        <authorList>
            <person name="Spang A."/>
            <person name="Saw J.H."/>
            <person name="Jorgensen S.L."/>
            <person name="Zaremba-Niedzwiedzka K."/>
            <person name="Martijn J."/>
            <person name="Lind A.E."/>
            <person name="van Eijk R."/>
            <person name="Schleper C."/>
            <person name="Guy L."/>
            <person name="Ettema T.J."/>
        </authorList>
    </citation>
    <scope>NUCLEOTIDE SEQUENCE</scope>
</reference>
<evidence type="ECO:0000259" key="1">
    <source>
        <dbReference type="Pfam" id="PF14251"/>
    </source>
</evidence>
<sequence>NKINVLHFSNDHILLNTLIGTSAEAISKKMIELKLTTNLNHINYIGRELAKAQFCLFSGKPYIQD</sequence>
<evidence type="ECO:0000313" key="2">
    <source>
        <dbReference type="EMBL" id="KKL64130.1"/>
    </source>
</evidence>
<dbReference type="AlphaFoldDB" id="A0A0F9G3H5"/>
<proteinExistence type="predicted"/>